<evidence type="ECO:0000256" key="2">
    <source>
        <dbReference type="ARBA" id="ARBA00022490"/>
    </source>
</evidence>
<dbReference type="AlphaFoldDB" id="A0A4Q7N1P5"/>
<feature type="binding site" evidence="6">
    <location>
        <position position="165"/>
    </location>
    <ligand>
        <name>S-adenosyl-L-methionine</name>
        <dbReference type="ChEBI" id="CHEBI:59789"/>
    </ligand>
</feature>
<comment type="function">
    <text evidence="6">Methylates ribosomal protein L11.</text>
</comment>
<evidence type="ECO:0000256" key="1">
    <source>
        <dbReference type="ARBA" id="ARBA00009741"/>
    </source>
</evidence>
<keyword evidence="3 6" id="KW-0489">Methyltransferase</keyword>
<protein>
    <recommendedName>
        <fullName evidence="6">Ribosomal protein L11 methyltransferase</fullName>
        <shortName evidence="6">L11 Mtase</shortName>
        <ecNumber evidence="6">2.1.1.-</ecNumber>
    </recommendedName>
</protein>
<dbReference type="GO" id="GO:0032259">
    <property type="term" value="P:methylation"/>
    <property type="evidence" value="ECO:0007669"/>
    <property type="project" value="UniProtKB-KW"/>
</dbReference>
<evidence type="ECO:0000256" key="3">
    <source>
        <dbReference type="ARBA" id="ARBA00022603"/>
    </source>
</evidence>
<dbReference type="OrthoDB" id="9785995at2"/>
<sequence length="271" mass="30406">MNYWQYSFRPLGQEQREVFVAQLSMIGFEGFEEAGDTLHAFIPEQDLNEAALNELLSEGLEVSRKLIPPTNWNAEWEKDFEPVIVHDFASIRAHFHAPIPNVQHEVIITPKMSFGTGHHATTFMMIDYMRSIDLNNKTVLDFGTGTGVLAILAEKLGAKEIVAIDNDDWSIDNAKENIEVNACKKIELLKADSLHLGRTFDVILANINKNVLLVNMTGIRQHLQDGGVVIMSGLLSGDRKDIEAAVVKEMLKVDDQKDRQNWIALQISGKP</sequence>
<dbReference type="InterPro" id="IPR004498">
    <property type="entry name" value="Ribosomal_PrmA_MeTrfase"/>
</dbReference>
<proteinExistence type="inferred from homology"/>
<dbReference type="HAMAP" id="MF_00735">
    <property type="entry name" value="Methyltr_PrmA"/>
    <property type="match status" value="1"/>
</dbReference>
<feature type="binding site" evidence="6">
    <location>
        <position position="206"/>
    </location>
    <ligand>
        <name>S-adenosyl-L-methionine</name>
        <dbReference type="ChEBI" id="CHEBI:59789"/>
    </ligand>
</feature>
<dbReference type="RefSeq" id="WP_130539932.1">
    <property type="nucleotide sequence ID" value="NZ_CP042431.1"/>
</dbReference>
<feature type="binding site" evidence="6">
    <location>
        <position position="143"/>
    </location>
    <ligand>
        <name>S-adenosyl-L-methionine</name>
        <dbReference type="ChEBI" id="CHEBI:59789"/>
    </ligand>
</feature>
<keyword evidence="7" id="KW-0689">Ribosomal protein</keyword>
<dbReference type="PANTHER" id="PTHR43648:SF1">
    <property type="entry name" value="ELECTRON TRANSFER FLAVOPROTEIN BETA SUBUNIT LYSINE METHYLTRANSFERASE"/>
    <property type="match status" value="1"/>
</dbReference>
<keyword evidence="2 6" id="KW-0963">Cytoplasm</keyword>
<comment type="catalytic activity">
    <reaction evidence="6">
        <text>L-lysyl-[protein] + 3 S-adenosyl-L-methionine = N(6),N(6),N(6)-trimethyl-L-lysyl-[protein] + 3 S-adenosyl-L-homocysteine + 3 H(+)</text>
        <dbReference type="Rhea" id="RHEA:54192"/>
        <dbReference type="Rhea" id="RHEA-COMP:9752"/>
        <dbReference type="Rhea" id="RHEA-COMP:13826"/>
        <dbReference type="ChEBI" id="CHEBI:15378"/>
        <dbReference type="ChEBI" id="CHEBI:29969"/>
        <dbReference type="ChEBI" id="CHEBI:57856"/>
        <dbReference type="ChEBI" id="CHEBI:59789"/>
        <dbReference type="ChEBI" id="CHEBI:61961"/>
    </reaction>
</comment>
<dbReference type="Proteomes" id="UP000293874">
    <property type="component" value="Unassembled WGS sequence"/>
</dbReference>
<dbReference type="PIRSF" id="PIRSF000401">
    <property type="entry name" value="RPL11_MTase"/>
    <property type="match status" value="1"/>
</dbReference>
<dbReference type="Pfam" id="PF06325">
    <property type="entry name" value="PrmA"/>
    <property type="match status" value="1"/>
</dbReference>
<evidence type="ECO:0000313" key="8">
    <source>
        <dbReference type="Proteomes" id="UP000293874"/>
    </source>
</evidence>
<dbReference type="InterPro" id="IPR029063">
    <property type="entry name" value="SAM-dependent_MTases_sf"/>
</dbReference>
<keyword evidence="8" id="KW-1185">Reference proteome</keyword>
<keyword evidence="7" id="KW-0687">Ribonucleoprotein</keyword>
<name>A0A4Q7N1P5_9BACT</name>
<dbReference type="CDD" id="cd02440">
    <property type="entry name" value="AdoMet_MTases"/>
    <property type="match status" value="1"/>
</dbReference>
<keyword evidence="4 6" id="KW-0808">Transferase</keyword>
<comment type="subcellular location">
    <subcellularLocation>
        <location evidence="6">Cytoplasm</location>
    </subcellularLocation>
</comment>
<gene>
    <name evidence="6" type="primary">prmA</name>
    <name evidence="7" type="ORF">EV199_1440</name>
</gene>
<accession>A0A4Q7N1P5</accession>
<comment type="caution">
    <text evidence="7">The sequence shown here is derived from an EMBL/GenBank/DDBJ whole genome shotgun (WGS) entry which is preliminary data.</text>
</comment>
<organism evidence="7 8">
    <name type="scientific">Pseudobacter ginsenosidimutans</name>
    <dbReference type="NCBI Taxonomy" id="661488"/>
    <lineage>
        <taxon>Bacteria</taxon>
        <taxon>Pseudomonadati</taxon>
        <taxon>Bacteroidota</taxon>
        <taxon>Chitinophagia</taxon>
        <taxon>Chitinophagales</taxon>
        <taxon>Chitinophagaceae</taxon>
        <taxon>Pseudobacter</taxon>
    </lineage>
</organism>
<comment type="similarity">
    <text evidence="1 6">Belongs to the methyltransferase superfamily. PrmA family.</text>
</comment>
<reference evidence="7 8" key="1">
    <citation type="submission" date="2019-02" db="EMBL/GenBank/DDBJ databases">
        <title>Genomic Encyclopedia of Type Strains, Phase IV (KMG-IV): sequencing the most valuable type-strain genomes for metagenomic binning, comparative biology and taxonomic classification.</title>
        <authorList>
            <person name="Goeker M."/>
        </authorList>
    </citation>
    <scope>NUCLEOTIDE SEQUENCE [LARGE SCALE GENOMIC DNA]</scope>
    <source>
        <strain evidence="7 8">DSM 18116</strain>
    </source>
</reference>
<keyword evidence="5 6" id="KW-0949">S-adenosyl-L-methionine</keyword>
<dbReference type="GO" id="GO:0008276">
    <property type="term" value="F:protein methyltransferase activity"/>
    <property type="evidence" value="ECO:0007669"/>
    <property type="project" value="UniProtKB-UniRule"/>
</dbReference>
<evidence type="ECO:0000256" key="5">
    <source>
        <dbReference type="ARBA" id="ARBA00022691"/>
    </source>
</evidence>
<dbReference type="NCBIfam" id="NF001785">
    <property type="entry name" value="PRK00517.2-2"/>
    <property type="match status" value="1"/>
</dbReference>
<dbReference type="EMBL" id="SGXA01000001">
    <property type="protein sequence ID" value="RZS75571.1"/>
    <property type="molecule type" value="Genomic_DNA"/>
</dbReference>
<dbReference type="PANTHER" id="PTHR43648">
    <property type="entry name" value="ELECTRON TRANSFER FLAVOPROTEIN BETA SUBUNIT LYSINE METHYLTRANSFERASE"/>
    <property type="match status" value="1"/>
</dbReference>
<dbReference type="InterPro" id="IPR050078">
    <property type="entry name" value="Ribosomal_L11_MeTrfase_PrmA"/>
</dbReference>
<dbReference type="EC" id="2.1.1.-" evidence="6"/>
<dbReference type="SUPFAM" id="SSF53335">
    <property type="entry name" value="S-adenosyl-L-methionine-dependent methyltransferases"/>
    <property type="match status" value="1"/>
</dbReference>
<dbReference type="Gene3D" id="3.40.50.150">
    <property type="entry name" value="Vaccinia Virus protein VP39"/>
    <property type="match status" value="1"/>
</dbReference>
<dbReference type="GO" id="GO:0005737">
    <property type="term" value="C:cytoplasm"/>
    <property type="evidence" value="ECO:0007669"/>
    <property type="project" value="UniProtKB-SubCell"/>
</dbReference>
<evidence type="ECO:0000313" key="7">
    <source>
        <dbReference type="EMBL" id="RZS75571.1"/>
    </source>
</evidence>
<evidence type="ECO:0000256" key="6">
    <source>
        <dbReference type="HAMAP-Rule" id="MF_00735"/>
    </source>
</evidence>
<feature type="binding site" evidence="6">
    <location>
        <position position="122"/>
    </location>
    <ligand>
        <name>S-adenosyl-L-methionine</name>
        <dbReference type="ChEBI" id="CHEBI:59789"/>
    </ligand>
</feature>
<dbReference type="GO" id="GO:0005840">
    <property type="term" value="C:ribosome"/>
    <property type="evidence" value="ECO:0007669"/>
    <property type="project" value="UniProtKB-KW"/>
</dbReference>
<evidence type="ECO:0000256" key="4">
    <source>
        <dbReference type="ARBA" id="ARBA00022679"/>
    </source>
</evidence>